<dbReference type="OrthoDB" id="1915767at2759"/>
<protein>
    <recommendedName>
        <fullName evidence="5">G-protein coupled receptors family 1 profile domain-containing protein</fullName>
    </recommendedName>
</protein>
<evidence type="ECO:0008006" key="5">
    <source>
        <dbReference type="Google" id="ProtNLM"/>
    </source>
</evidence>
<evidence type="ECO:0000256" key="1">
    <source>
        <dbReference type="SAM" id="MobiDB-lite"/>
    </source>
</evidence>
<name>A0A6A4VAY6_AMPAM</name>
<feature type="transmembrane region" description="Helical" evidence="2">
    <location>
        <begin position="78"/>
        <end position="105"/>
    </location>
</feature>
<accession>A0A6A4VAY6</accession>
<feature type="transmembrane region" description="Helical" evidence="2">
    <location>
        <begin position="227"/>
        <end position="253"/>
    </location>
</feature>
<keyword evidence="2" id="KW-0812">Transmembrane</keyword>
<evidence type="ECO:0000313" key="4">
    <source>
        <dbReference type="Proteomes" id="UP000440578"/>
    </source>
</evidence>
<feature type="region of interest" description="Disordered" evidence="1">
    <location>
        <begin position="1"/>
        <end position="33"/>
    </location>
</feature>
<dbReference type="AlphaFoldDB" id="A0A6A4VAY6"/>
<dbReference type="EMBL" id="VIIS01002187">
    <property type="protein sequence ID" value="KAF0287502.1"/>
    <property type="molecule type" value="Genomic_DNA"/>
</dbReference>
<keyword evidence="4" id="KW-1185">Reference proteome</keyword>
<comment type="caution">
    <text evidence="3">The sequence shown here is derived from an EMBL/GenBank/DDBJ whole genome shotgun (WGS) entry which is preliminary data.</text>
</comment>
<feature type="transmembrane region" description="Helical" evidence="2">
    <location>
        <begin position="150"/>
        <end position="174"/>
    </location>
</feature>
<feature type="transmembrane region" description="Helical" evidence="2">
    <location>
        <begin position="117"/>
        <end position="138"/>
    </location>
</feature>
<sequence length="269" mass="29036">MATPASLPSADGPRRSHGRSLGEDSCSMEVTSPAPADGTAFSVCLQQMADIVCGMREEPANVSRLVCTGGVSDRSASVIHTVLVAVTALIVPVTVALNMSVVVTVSDNRTLHTVINLLVSVLCLNNVLWTAIPVLIAIAPDIQNASLWAIFWFIIIVTRTTMFSTIVLITLLRYLGVVKNHSYPMVSCNVVAFVGVAVAPGLVRLAIEEVDKLAVKQCVMPFNRFLFFLFGTISRGAAAVLSPIVFVVFSVDFRRAFARTRKRLKQKCT</sequence>
<keyword evidence="2" id="KW-1133">Transmembrane helix</keyword>
<dbReference type="Proteomes" id="UP000440578">
    <property type="component" value="Unassembled WGS sequence"/>
</dbReference>
<keyword evidence="2" id="KW-0472">Membrane</keyword>
<feature type="transmembrane region" description="Helical" evidence="2">
    <location>
        <begin position="186"/>
        <end position="207"/>
    </location>
</feature>
<evidence type="ECO:0000256" key="2">
    <source>
        <dbReference type="SAM" id="Phobius"/>
    </source>
</evidence>
<dbReference type="Gene3D" id="1.20.1070.10">
    <property type="entry name" value="Rhodopsin 7-helix transmembrane proteins"/>
    <property type="match status" value="1"/>
</dbReference>
<dbReference type="SUPFAM" id="SSF81321">
    <property type="entry name" value="Family A G protein-coupled receptor-like"/>
    <property type="match status" value="1"/>
</dbReference>
<proteinExistence type="predicted"/>
<reference evidence="3 4" key="1">
    <citation type="submission" date="2019-07" db="EMBL/GenBank/DDBJ databases">
        <title>Draft genome assembly of a fouling barnacle, Amphibalanus amphitrite (Darwin, 1854): The first reference genome for Thecostraca.</title>
        <authorList>
            <person name="Kim W."/>
        </authorList>
    </citation>
    <scope>NUCLEOTIDE SEQUENCE [LARGE SCALE GENOMIC DNA]</scope>
    <source>
        <strain evidence="3">SNU_AA5</strain>
        <tissue evidence="3">Soma without cirri and trophi</tissue>
    </source>
</reference>
<evidence type="ECO:0000313" key="3">
    <source>
        <dbReference type="EMBL" id="KAF0287502.1"/>
    </source>
</evidence>
<organism evidence="3 4">
    <name type="scientific">Amphibalanus amphitrite</name>
    <name type="common">Striped barnacle</name>
    <name type="synonym">Balanus amphitrite</name>
    <dbReference type="NCBI Taxonomy" id="1232801"/>
    <lineage>
        <taxon>Eukaryota</taxon>
        <taxon>Metazoa</taxon>
        <taxon>Ecdysozoa</taxon>
        <taxon>Arthropoda</taxon>
        <taxon>Crustacea</taxon>
        <taxon>Multicrustacea</taxon>
        <taxon>Cirripedia</taxon>
        <taxon>Thoracica</taxon>
        <taxon>Thoracicalcarea</taxon>
        <taxon>Balanomorpha</taxon>
        <taxon>Balanoidea</taxon>
        <taxon>Balanidae</taxon>
        <taxon>Amphibalaninae</taxon>
        <taxon>Amphibalanus</taxon>
    </lineage>
</organism>
<gene>
    <name evidence="3" type="ORF">FJT64_014102</name>
</gene>